<gene>
    <name evidence="7" type="ORF">EXH44_07615</name>
</gene>
<dbReference type="PROSITE" id="PS50005">
    <property type="entry name" value="TPR"/>
    <property type="match status" value="1"/>
</dbReference>
<accession>A0A4P7CGK6</accession>
<evidence type="ECO:0000256" key="2">
    <source>
        <dbReference type="ARBA" id="ARBA00022748"/>
    </source>
</evidence>
<keyword evidence="8" id="KW-1185">Reference proteome</keyword>
<evidence type="ECO:0000259" key="6">
    <source>
        <dbReference type="Pfam" id="PF23914"/>
    </source>
</evidence>
<evidence type="ECO:0000256" key="1">
    <source>
        <dbReference type="ARBA" id="ARBA00022737"/>
    </source>
</evidence>
<dbReference type="AlphaFoldDB" id="A0A4P7CGK6"/>
<dbReference type="PANTHER" id="PTHR47870:SF1">
    <property type="entry name" value="CYTOCHROME C-TYPE BIOGENESIS PROTEIN CCMH"/>
    <property type="match status" value="1"/>
</dbReference>
<evidence type="ECO:0000313" key="7">
    <source>
        <dbReference type="EMBL" id="QBQ64096.1"/>
    </source>
</evidence>
<feature type="domain" description="Cytochrome c-type biogenesis protein H TPR" evidence="6">
    <location>
        <begin position="82"/>
        <end position="223"/>
    </location>
</feature>
<feature type="repeat" description="TPR" evidence="4">
    <location>
        <begin position="124"/>
        <end position="157"/>
    </location>
</feature>
<dbReference type="InterPro" id="IPR051263">
    <property type="entry name" value="C-type_cytochrome_biogenesis"/>
</dbReference>
<dbReference type="Gene3D" id="1.25.40.10">
    <property type="entry name" value="Tetratricopeptide repeat domain"/>
    <property type="match status" value="1"/>
</dbReference>
<keyword evidence="5" id="KW-0472">Membrane</keyword>
<reference evidence="7 8" key="1">
    <citation type="submission" date="2019-03" db="EMBL/GenBank/DDBJ databases">
        <authorList>
            <person name="Che Y."/>
            <person name="Zhou L."/>
        </authorList>
    </citation>
    <scope>NUCLEOTIDE SEQUENCE [LARGE SCALE GENOMIC DNA]</scope>
    <source>
        <strain evidence="7 8">AIFJ1607</strain>
    </source>
</reference>
<dbReference type="InterPro" id="IPR056413">
    <property type="entry name" value="TPR_CcmH_CycH"/>
</dbReference>
<proteinExistence type="predicted"/>
<dbReference type="KEGG" id="aio:EXH44_07615"/>
<keyword evidence="5" id="KW-0812">Transmembrane</keyword>
<dbReference type="EMBL" id="CP038145">
    <property type="protein sequence ID" value="QBQ64096.1"/>
    <property type="molecule type" value="Genomic_DNA"/>
</dbReference>
<organism evidence="7 8">
    <name type="scientific">Actinobacillus indolicus</name>
    <dbReference type="NCBI Taxonomy" id="51049"/>
    <lineage>
        <taxon>Bacteria</taxon>
        <taxon>Pseudomonadati</taxon>
        <taxon>Pseudomonadota</taxon>
        <taxon>Gammaproteobacteria</taxon>
        <taxon>Pasteurellales</taxon>
        <taxon>Pasteurellaceae</taxon>
        <taxon>Actinobacillus</taxon>
    </lineage>
</organism>
<dbReference type="SUPFAM" id="SSF48452">
    <property type="entry name" value="TPR-like"/>
    <property type="match status" value="1"/>
</dbReference>
<evidence type="ECO:0000313" key="8">
    <source>
        <dbReference type="Proteomes" id="UP000294444"/>
    </source>
</evidence>
<dbReference type="GO" id="GO:0005886">
    <property type="term" value="C:plasma membrane"/>
    <property type="evidence" value="ECO:0007669"/>
    <property type="project" value="TreeGrafter"/>
</dbReference>
<keyword evidence="1" id="KW-0677">Repeat</keyword>
<evidence type="ECO:0000256" key="5">
    <source>
        <dbReference type="SAM" id="Phobius"/>
    </source>
</evidence>
<evidence type="ECO:0000256" key="3">
    <source>
        <dbReference type="ARBA" id="ARBA00022803"/>
    </source>
</evidence>
<dbReference type="Pfam" id="PF23914">
    <property type="entry name" value="TPR_CcmH_CycH"/>
    <property type="match status" value="1"/>
</dbReference>
<dbReference type="RefSeq" id="WP_162856940.1">
    <property type="nucleotide sequence ID" value="NZ_CP038145.1"/>
</dbReference>
<name>A0A4P7CGK6_9PAST</name>
<keyword evidence="5" id="KW-1133">Transmembrane helix</keyword>
<dbReference type="InterPro" id="IPR019734">
    <property type="entry name" value="TPR_rpt"/>
</dbReference>
<protein>
    <submittedName>
        <fullName evidence="7">Cytochrome C biogenesis protein</fullName>
    </submittedName>
</protein>
<dbReference type="InterPro" id="IPR011990">
    <property type="entry name" value="TPR-like_helical_dom_sf"/>
</dbReference>
<dbReference type="GO" id="GO:0017004">
    <property type="term" value="P:cytochrome complex assembly"/>
    <property type="evidence" value="ECO:0007669"/>
    <property type="project" value="UniProtKB-KW"/>
</dbReference>
<dbReference type="Proteomes" id="UP000294444">
    <property type="component" value="Chromosome"/>
</dbReference>
<evidence type="ECO:0000256" key="4">
    <source>
        <dbReference type="PROSITE-ProRule" id="PRU00339"/>
    </source>
</evidence>
<feature type="transmembrane region" description="Helical" evidence="5">
    <location>
        <begin position="58"/>
        <end position="75"/>
    </location>
</feature>
<dbReference type="PANTHER" id="PTHR47870">
    <property type="entry name" value="CYTOCHROME C-TYPE BIOGENESIS PROTEIN CCMH"/>
    <property type="match status" value="1"/>
</dbReference>
<sequence length="249" mass="29100">MNQRDKINQAYYQQAVSLANHLSDEERHEFLAELNDRQQFEQSQRQAPLQKKSIKRPLVMMLLTFTLLLSGLYYWQTGRYEQVKQGQAELQAFKQQRAEESSEQRNQHYITHLQNQLRQNANNGELWFELGQAYSLNNDFESALVCFRNAQTVLGEKATILGAMATAEYYLHKQQFTPQATQWVERALHLDPRESASLLLLASDAFFQNNPKQAIAYWERVLDNDNNPALDRKEIIKSIKMAEQMLKTQ</sequence>
<keyword evidence="2" id="KW-0201">Cytochrome c-type biogenesis</keyword>
<dbReference type="SMART" id="SM00028">
    <property type="entry name" value="TPR"/>
    <property type="match status" value="2"/>
</dbReference>
<keyword evidence="3 4" id="KW-0802">TPR repeat</keyword>